<comment type="caution">
    <text evidence="1">The sequence shown here is derived from an EMBL/GenBank/DDBJ whole genome shotgun (WGS) entry which is preliminary data.</text>
</comment>
<organism evidence="1 2">
    <name type="scientific">Sphaerodactylus townsendi</name>
    <dbReference type="NCBI Taxonomy" id="933632"/>
    <lineage>
        <taxon>Eukaryota</taxon>
        <taxon>Metazoa</taxon>
        <taxon>Chordata</taxon>
        <taxon>Craniata</taxon>
        <taxon>Vertebrata</taxon>
        <taxon>Euteleostomi</taxon>
        <taxon>Lepidosauria</taxon>
        <taxon>Squamata</taxon>
        <taxon>Bifurcata</taxon>
        <taxon>Gekkota</taxon>
        <taxon>Sphaerodactylidae</taxon>
        <taxon>Sphaerodactylus</taxon>
    </lineage>
</organism>
<dbReference type="EMBL" id="CM037615">
    <property type="protein sequence ID" value="KAH8013168.1"/>
    <property type="molecule type" value="Genomic_DNA"/>
</dbReference>
<accession>A0ACB8G264</accession>
<reference evidence="1" key="1">
    <citation type="submission" date="2021-08" db="EMBL/GenBank/DDBJ databases">
        <title>The first chromosome-level gecko genome reveals the dynamic sex chromosomes of Neotropical dwarf geckos (Sphaerodactylidae: Sphaerodactylus).</title>
        <authorList>
            <person name="Pinto B.J."/>
            <person name="Keating S.E."/>
            <person name="Gamble T."/>
        </authorList>
    </citation>
    <scope>NUCLEOTIDE SEQUENCE</scope>
    <source>
        <strain evidence="1">TG3544</strain>
    </source>
</reference>
<dbReference type="Proteomes" id="UP000827872">
    <property type="component" value="Linkage Group LG02"/>
</dbReference>
<proteinExistence type="predicted"/>
<protein>
    <submittedName>
        <fullName evidence="1">Uncharacterized protein</fullName>
    </submittedName>
</protein>
<evidence type="ECO:0000313" key="2">
    <source>
        <dbReference type="Proteomes" id="UP000827872"/>
    </source>
</evidence>
<name>A0ACB8G264_9SAUR</name>
<sequence>MHSFPTIYAGGRRRRGGLEEGSLLLLLLLLSARPLSPPEQGHFQEISTKFPHLSSHGPSMSSKDFNGQKMQKEKKNCFTGFPRIKKGKGTRDKMLIRMMISRSEIDMLKIKSEFKRKYGRSLYYFIQQDTKAYLGLLNLFMRR</sequence>
<keyword evidence="2" id="KW-1185">Reference proteome</keyword>
<gene>
    <name evidence="1" type="ORF">K3G42_012510</name>
</gene>
<evidence type="ECO:0000313" key="1">
    <source>
        <dbReference type="EMBL" id="KAH8013168.1"/>
    </source>
</evidence>